<gene>
    <name evidence="1" type="ORF">DPMN_074742</name>
</gene>
<proteinExistence type="predicted"/>
<name>A0A9D3YFU2_DREPO</name>
<reference evidence="1" key="1">
    <citation type="journal article" date="2019" name="bioRxiv">
        <title>The Genome of the Zebra Mussel, Dreissena polymorpha: A Resource for Invasive Species Research.</title>
        <authorList>
            <person name="McCartney M.A."/>
            <person name="Auch B."/>
            <person name="Kono T."/>
            <person name="Mallez S."/>
            <person name="Zhang Y."/>
            <person name="Obille A."/>
            <person name="Becker A."/>
            <person name="Abrahante J.E."/>
            <person name="Garbe J."/>
            <person name="Badalamenti J.P."/>
            <person name="Herman A."/>
            <person name="Mangelson H."/>
            <person name="Liachko I."/>
            <person name="Sullivan S."/>
            <person name="Sone E.D."/>
            <person name="Koren S."/>
            <person name="Silverstein K.A.T."/>
            <person name="Beckman K.B."/>
            <person name="Gohl D.M."/>
        </authorList>
    </citation>
    <scope>NUCLEOTIDE SEQUENCE</scope>
    <source>
        <strain evidence="1">Duluth1</strain>
        <tissue evidence="1">Whole animal</tissue>
    </source>
</reference>
<dbReference type="Proteomes" id="UP000828390">
    <property type="component" value="Unassembled WGS sequence"/>
</dbReference>
<organism evidence="1 2">
    <name type="scientific">Dreissena polymorpha</name>
    <name type="common">Zebra mussel</name>
    <name type="synonym">Mytilus polymorpha</name>
    <dbReference type="NCBI Taxonomy" id="45954"/>
    <lineage>
        <taxon>Eukaryota</taxon>
        <taxon>Metazoa</taxon>
        <taxon>Spiralia</taxon>
        <taxon>Lophotrochozoa</taxon>
        <taxon>Mollusca</taxon>
        <taxon>Bivalvia</taxon>
        <taxon>Autobranchia</taxon>
        <taxon>Heteroconchia</taxon>
        <taxon>Euheterodonta</taxon>
        <taxon>Imparidentia</taxon>
        <taxon>Neoheterodontei</taxon>
        <taxon>Myida</taxon>
        <taxon>Dreissenoidea</taxon>
        <taxon>Dreissenidae</taxon>
        <taxon>Dreissena</taxon>
    </lineage>
</organism>
<dbReference type="EMBL" id="JAIWYP010000015">
    <property type="protein sequence ID" value="KAH3699779.1"/>
    <property type="molecule type" value="Genomic_DNA"/>
</dbReference>
<keyword evidence="2" id="KW-1185">Reference proteome</keyword>
<accession>A0A9D3YFU2</accession>
<dbReference type="AlphaFoldDB" id="A0A9D3YFU2"/>
<evidence type="ECO:0000313" key="2">
    <source>
        <dbReference type="Proteomes" id="UP000828390"/>
    </source>
</evidence>
<protein>
    <submittedName>
        <fullName evidence="1">Uncharacterized protein</fullName>
    </submittedName>
</protein>
<comment type="caution">
    <text evidence="1">The sequence shown here is derived from an EMBL/GenBank/DDBJ whole genome shotgun (WGS) entry which is preliminary data.</text>
</comment>
<reference evidence="1" key="2">
    <citation type="submission" date="2020-11" db="EMBL/GenBank/DDBJ databases">
        <authorList>
            <person name="McCartney M.A."/>
            <person name="Auch B."/>
            <person name="Kono T."/>
            <person name="Mallez S."/>
            <person name="Becker A."/>
            <person name="Gohl D.M."/>
            <person name="Silverstein K.A.T."/>
            <person name="Koren S."/>
            <person name="Bechman K.B."/>
            <person name="Herman A."/>
            <person name="Abrahante J.E."/>
            <person name="Garbe J."/>
        </authorList>
    </citation>
    <scope>NUCLEOTIDE SEQUENCE</scope>
    <source>
        <strain evidence="1">Duluth1</strain>
        <tissue evidence="1">Whole animal</tissue>
    </source>
</reference>
<evidence type="ECO:0000313" key="1">
    <source>
        <dbReference type="EMBL" id="KAH3699779.1"/>
    </source>
</evidence>
<sequence length="62" mass="6853">MATQGPLSRSFSMVFLNPEDRCRRVEKSVQPFRASNPGHLAYRANALPTELTGPTHLSTNPV</sequence>